<organism evidence="1 2">
    <name type="scientific">Dactylosporangium cerinum</name>
    <dbReference type="NCBI Taxonomy" id="1434730"/>
    <lineage>
        <taxon>Bacteria</taxon>
        <taxon>Bacillati</taxon>
        <taxon>Actinomycetota</taxon>
        <taxon>Actinomycetes</taxon>
        <taxon>Micromonosporales</taxon>
        <taxon>Micromonosporaceae</taxon>
        <taxon>Dactylosporangium</taxon>
    </lineage>
</organism>
<accession>A0ABV9W5W8</accession>
<gene>
    <name evidence="1" type="ORF">ACFPIJ_39495</name>
</gene>
<keyword evidence="2" id="KW-1185">Reference proteome</keyword>
<dbReference type="Gene3D" id="1.25.40.10">
    <property type="entry name" value="Tetratricopeptide repeat domain"/>
    <property type="match status" value="2"/>
</dbReference>
<evidence type="ECO:0000313" key="2">
    <source>
        <dbReference type="Proteomes" id="UP001595912"/>
    </source>
</evidence>
<name>A0ABV9W5W8_9ACTN</name>
<reference evidence="2" key="1">
    <citation type="journal article" date="2019" name="Int. J. Syst. Evol. Microbiol.">
        <title>The Global Catalogue of Microorganisms (GCM) 10K type strain sequencing project: providing services to taxonomists for standard genome sequencing and annotation.</title>
        <authorList>
            <consortium name="The Broad Institute Genomics Platform"/>
            <consortium name="The Broad Institute Genome Sequencing Center for Infectious Disease"/>
            <person name="Wu L."/>
            <person name="Ma J."/>
        </authorList>
    </citation>
    <scope>NUCLEOTIDE SEQUENCE [LARGE SCALE GENOMIC DNA]</scope>
    <source>
        <strain evidence="2">CGMCC 4.7152</strain>
    </source>
</reference>
<dbReference type="SUPFAM" id="SSF48452">
    <property type="entry name" value="TPR-like"/>
    <property type="match status" value="1"/>
</dbReference>
<comment type="caution">
    <text evidence="1">The sequence shown here is derived from an EMBL/GenBank/DDBJ whole genome shotgun (WGS) entry which is preliminary data.</text>
</comment>
<protein>
    <submittedName>
        <fullName evidence="1">Tetratricopeptide repeat protein</fullName>
    </submittedName>
</protein>
<proteinExistence type="predicted"/>
<sequence>MIAEPDIPQGVVSVLVELGRFDLLRAEADRGDWTCGSALGAELLRRGEVDAALELYGAFVRPDEWNDAAGRMAAVLETARGVEAAIAFARPHADAGRRFAVRCLGSLLGRHGRVDELLALLRPHLTDFLAARTLVEATAGQGRDADVIAELETLVADVERQPVVWEAVPHNAEQLLATVLERHGRLEDAIALLRTARRTSNSSLQHVADLLENAGRESELMELLAGAAQDQDQDQDNIWAVYRLSSRLETQGRLTEAVDVVRAFADATGIDMSPGLANLLYRHGRTDEAFAVVPAWVLQEWESAQHSRLWLWAGMIAKGRPEDALRYLERLDHRLDPEETLMERVMLLEACGRAEEALALARVQADAGDEHWLRAQAEILAGLGRGDEAVAVLKPHARSNIAGGFLAEILLRRGAVDEAMAVVHALDPPSYRLRPGAPTE</sequence>
<dbReference type="Proteomes" id="UP001595912">
    <property type="component" value="Unassembled WGS sequence"/>
</dbReference>
<evidence type="ECO:0000313" key="1">
    <source>
        <dbReference type="EMBL" id="MFC5003898.1"/>
    </source>
</evidence>
<dbReference type="EMBL" id="JBHSIU010000054">
    <property type="protein sequence ID" value="MFC5003898.1"/>
    <property type="molecule type" value="Genomic_DNA"/>
</dbReference>
<dbReference type="RefSeq" id="WP_380123268.1">
    <property type="nucleotide sequence ID" value="NZ_JBHSIU010000054.1"/>
</dbReference>
<dbReference type="InterPro" id="IPR011990">
    <property type="entry name" value="TPR-like_helical_dom_sf"/>
</dbReference>